<dbReference type="Proteomes" id="UP000239711">
    <property type="component" value="Unassembled WGS sequence"/>
</dbReference>
<dbReference type="EMBL" id="PVBQ01000033">
    <property type="protein sequence ID" value="PRD44093.1"/>
    <property type="molecule type" value="Genomic_DNA"/>
</dbReference>
<proteinExistence type="predicted"/>
<gene>
    <name evidence="1" type="ORF">C5745_19725</name>
</gene>
<name>A0A2S9IU81_9SPHI</name>
<dbReference type="RefSeq" id="WP_105718736.1">
    <property type="nucleotide sequence ID" value="NZ_PVBQ01000033.1"/>
</dbReference>
<dbReference type="AlphaFoldDB" id="A0A2S9IU81"/>
<reference evidence="1 2" key="1">
    <citation type="submission" date="2018-02" db="EMBL/GenBank/DDBJ databases">
        <title>The draft genome of Sphingobacterium sp. 5JN-11.</title>
        <authorList>
            <person name="Liu L."/>
            <person name="Li L."/>
            <person name="Liang L."/>
            <person name="Zhang X."/>
            <person name="Wang T."/>
        </authorList>
    </citation>
    <scope>NUCLEOTIDE SEQUENCE [LARGE SCALE GENOMIC DNA]</scope>
    <source>
        <strain evidence="1 2">5JN-11</strain>
    </source>
</reference>
<organism evidence="1 2">
    <name type="scientific">Sphingobacterium haloxyli</name>
    <dbReference type="NCBI Taxonomy" id="2100533"/>
    <lineage>
        <taxon>Bacteria</taxon>
        <taxon>Pseudomonadati</taxon>
        <taxon>Bacteroidota</taxon>
        <taxon>Sphingobacteriia</taxon>
        <taxon>Sphingobacteriales</taxon>
        <taxon>Sphingobacteriaceae</taxon>
        <taxon>Sphingobacterium</taxon>
    </lineage>
</organism>
<dbReference type="OrthoDB" id="714183at2"/>
<accession>A0A2S9IU81</accession>
<evidence type="ECO:0000313" key="2">
    <source>
        <dbReference type="Proteomes" id="UP000239711"/>
    </source>
</evidence>
<keyword evidence="2" id="KW-1185">Reference proteome</keyword>
<sequence>MNDFVKWNPILPVPKDLYFVSLINNEGILTILLAEMDDDKLLELKFKGVMAYQVVDEGARLKTLYEQPTYRGFVTSNNSTYLRWFHLESRGIFEDWDLKHYSIGNTNNIIDIISGNNIEMQWK</sequence>
<evidence type="ECO:0000313" key="1">
    <source>
        <dbReference type="EMBL" id="PRD44093.1"/>
    </source>
</evidence>
<protein>
    <submittedName>
        <fullName evidence="1">Uncharacterized protein</fullName>
    </submittedName>
</protein>
<comment type="caution">
    <text evidence="1">The sequence shown here is derived from an EMBL/GenBank/DDBJ whole genome shotgun (WGS) entry which is preliminary data.</text>
</comment>